<dbReference type="Gene3D" id="2.170.130.10">
    <property type="entry name" value="TonB-dependent receptor, plug domain"/>
    <property type="match status" value="1"/>
</dbReference>
<reference evidence="17 18" key="1">
    <citation type="submission" date="2020-08" db="EMBL/GenBank/DDBJ databases">
        <title>Genome public.</title>
        <authorList>
            <person name="Liu C."/>
            <person name="Sun Q."/>
        </authorList>
    </citation>
    <scope>NUCLEOTIDE SEQUENCE [LARGE SCALE GENOMIC DNA]</scope>
    <source>
        <strain evidence="17 18">NSJ-79</strain>
    </source>
</reference>
<evidence type="ECO:0000256" key="1">
    <source>
        <dbReference type="ARBA" id="ARBA00004571"/>
    </source>
</evidence>
<evidence type="ECO:0000313" key="17">
    <source>
        <dbReference type="EMBL" id="MBC5632108.1"/>
    </source>
</evidence>
<comment type="subcellular location">
    <subcellularLocation>
        <location evidence="1 12">Cell outer membrane</location>
        <topology evidence="1 12">Multi-pass membrane protein</topology>
    </subcellularLocation>
</comment>
<keyword evidence="8" id="KW-0406">Ion transport</keyword>
<keyword evidence="3 12" id="KW-1134">Transmembrane beta strand</keyword>
<feature type="domain" description="TonB-dependent receptor plug" evidence="16">
    <location>
        <begin position="59"/>
        <end position="158"/>
    </location>
</feature>
<feature type="domain" description="TonB-dependent receptor-like beta-barrel" evidence="15">
    <location>
        <begin position="280"/>
        <end position="758"/>
    </location>
</feature>
<dbReference type="Pfam" id="PF07715">
    <property type="entry name" value="Plug"/>
    <property type="match status" value="1"/>
</dbReference>
<name>A0ABR7DN81_9BACT</name>
<evidence type="ECO:0000256" key="5">
    <source>
        <dbReference type="ARBA" id="ARBA00022692"/>
    </source>
</evidence>
<evidence type="ECO:0000313" key="18">
    <source>
        <dbReference type="Proteomes" id="UP000651475"/>
    </source>
</evidence>
<evidence type="ECO:0000256" key="6">
    <source>
        <dbReference type="ARBA" id="ARBA00022729"/>
    </source>
</evidence>
<evidence type="ECO:0000256" key="12">
    <source>
        <dbReference type="PROSITE-ProRule" id="PRU01360"/>
    </source>
</evidence>
<evidence type="ECO:0000259" key="16">
    <source>
        <dbReference type="Pfam" id="PF07715"/>
    </source>
</evidence>
<evidence type="ECO:0000256" key="13">
    <source>
        <dbReference type="RuleBase" id="RU003357"/>
    </source>
</evidence>
<evidence type="ECO:0000256" key="2">
    <source>
        <dbReference type="ARBA" id="ARBA00022448"/>
    </source>
</evidence>
<evidence type="ECO:0000256" key="11">
    <source>
        <dbReference type="ARBA" id="ARBA00023237"/>
    </source>
</evidence>
<keyword evidence="2 12" id="KW-0813">Transport</keyword>
<dbReference type="Gene3D" id="2.40.170.20">
    <property type="entry name" value="TonB-dependent receptor, beta-barrel domain"/>
    <property type="match status" value="1"/>
</dbReference>
<evidence type="ECO:0000256" key="3">
    <source>
        <dbReference type="ARBA" id="ARBA00022452"/>
    </source>
</evidence>
<evidence type="ECO:0000256" key="10">
    <source>
        <dbReference type="ARBA" id="ARBA00023136"/>
    </source>
</evidence>
<dbReference type="PROSITE" id="PS52016">
    <property type="entry name" value="TONB_DEPENDENT_REC_3"/>
    <property type="match status" value="1"/>
</dbReference>
<dbReference type="InterPro" id="IPR036942">
    <property type="entry name" value="Beta-barrel_TonB_sf"/>
</dbReference>
<evidence type="ECO:0000256" key="9">
    <source>
        <dbReference type="ARBA" id="ARBA00023077"/>
    </source>
</evidence>
<keyword evidence="5 12" id="KW-0812">Transmembrane</keyword>
<gene>
    <name evidence="17" type="ORF">H8S65_04890</name>
</gene>
<dbReference type="Pfam" id="PF00593">
    <property type="entry name" value="TonB_dep_Rec_b-barrel"/>
    <property type="match status" value="1"/>
</dbReference>
<keyword evidence="6 14" id="KW-0732">Signal</keyword>
<keyword evidence="7" id="KW-0408">Iron</keyword>
<organism evidence="17 18">
    <name type="scientific">Parabacteroides hominis</name>
    <dbReference type="NCBI Taxonomy" id="2763057"/>
    <lineage>
        <taxon>Bacteria</taxon>
        <taxon>Pseudomonadati</taxon>
        <taxon>Bacteroidota</taxon>
        <taxon>Bacteroidia</taxon>
        <taxon>Bacteroidales</taxon>
        <taxon>Tannerellaceae</taxon>
        <taxon>Parabacteroides</taxon>
    </lineage>
</organism>
<evidence type="ECO:0000256" key="8">
    <source>
        <dbReference type="ARBA" id="ARBA00023065"/>
    </source>
</evidence>
<comment type="similarity">
    <text evidence="12 13">Belongs to the TonB-dependent receptor family.</text>
</comment>
<protein>
    <submittedName>
        <fullName evidence="17">TonB-dependent receptor</fullName>
    </submittedName>
</protein>
<dbReference type="InterPro" id="IPR000531">
    <property type="entry name" value="Beta-barrel_TonB"/>
</dbReference>
<comment type="caution">
    <text evidence="17">The sequence shown here is derived from an EMBL/GenBank/DDBJ whole genome shotgun (WGS) entry which is preliminary data.</text>
</comment>
<keyword evidence="9 13" id="KW-0798">TonB box</keyword>
<dbReference type="Proteomes" id="UP000651475">
    <property type="component" value="Unassembled WGS sequence"/>
</dbReference>
<keyword evidence="10 12" id="KW-0472">Membrane</keyword>
<dbReference type="RefSeq" id="WP_186928896.1">
    <property type="nucleotide sequence ID" value="NZ_JACOOJ010000006.1"/>
</dbReference>
<keyword evidence="18" id="KW-1185">Reference proteome</keyword>
<dbReference type="EMBL" id="JACOOJ010000006">
    <property type="protein sequence ID" value="MBC5632108.1"/>
    <property type="molecule type" value="Genomic_DNA"/>
</dbReference>
<sequence length="784" mass="88861">MNKTVLLLMCIGCTASATAQRSITDTTFTVNNVEIVASKKQALQDKPVELLGMDVPLKFLPITVTRLDSKTMERKHITNMEDAVHFLPGVVMSSNQLGAFQRYSVRGTTDAVFAFDGIRDDRTLLNTMPFGDLSSVESIEVIKGPASVLSGYSVMGGVINIIRKKASAEFTANASLSYGSWDQKEATVGFGGKLFGPLNYRANVHYANGDGYRMVNADRFSGLFAIGMEVTKKGYLEANVSFNDDHYTTDIGGAPVMPGEIFVAATGNPFAASGERNPMADYETVYNDLANNKMRRRNVDMTLDYKHELTHWMSLRERFSYGHSNLDYTCVERMSYRTSTDPIYDWYYINNKGVKTYVELDSLRSGDPLCFNPDNYSYTNTLELTGKFFTNILTHHYTAGWNYSFFDYTNYTGYKDGDVYGPGLNAMLPVQNPHYVRDWWDSKVSAASISRYQTNGFYLHDVIEVNDQWKGMFGLRYDNYRYKKATATIDDGRQHYDEKNRTDWTSIKNNAVTYRAGLVYLPIPEVSVYASAASFFKPNNTTYNANYIYLDKNGKEFNPDKSDGEVFKPEKGYQLELGARYELNRMLELNGSVFYIRKHNVVKNIGNKTIENNGAVEEKGVRAQIGREVSKGFDLDLTFRPVSTLEIVGGMGWSDKRTIASNLDWIPADADWVTYNEDGSINLRATGVPRTTFYTYADYTIPKGVLKNLSFHLSGTFTDRIYSDVKNDVYEPARYIVDAGIFYTINRQVTLGFNAYNLFNKKYFEYTTRLAKPFHFMATVSYHL</sequence>
<accession>A0ABR7DN81</accession>
<keyword evidence="11 12" id="KW-0998">Cell outer membrane</keyword>
<dbReference type="SUPFAM" id="SSF56935">
    <property type="entry name" value="Porins"/>
    <property type="match status" value="1"/>
</dbReference>
<evidence type="ECO:0000259" key="15">
    <source>
        <dbReference type="Pfam" id="PF00593"/>
    </source>
</evidence>
<feature type="signal peptide" evidence="14">
    <location>
        <begin position="1"/>
        <end position="19"/>
    </location>
</feature>
<dbReference type="InterPro" id="IPR012910">
    <property type="entry name" value="Plug_dom"/>
</dbReference>
<dbReference type="InterPro" id="IPR039426">
    <property type="entry name" value="TonB-dep_rcpt-like"/>
</dbReference>
<dbReference type="PANTHER" id="PTHR32552:SF68">
    <property type="entry name" value="FERRICHROME OUTER MEMBRANE TRANSPORTER_PHAGE RECEPTOR"/>
    <property type="match status" value="1"/>
</dbReference>
<evidence type="ECO:0000256" key="4">
    <source>
        <dbReference type="ARBA" id="ARBA00022496"/>
    </source>
</evidence>
<evidence type="ECO:0000256" key="14">
    <source>
        <dbReference type="SAM" id="SignalP"/>
    </source>
</evidence>
<dbReference type="InterPro" id="IPR037066">
    <property type="entry name" value="Plug_dom_sf"/>
</dbReference>
<keyword evidence="4" id="KW-0410">Iron transport</keyword>
<feature type="chain" id="PRO_5047366074" evidence="14">
    <location>
        <begin position="20"/>
        <end position="784"/>
    </location>
</feature>
<dbReference type="PANTHER" id="PTHR32552">
    <property type="entry name" value="FERRICHROME IRON RECEPTOR-RELATED"/>
    <property type="match status" value="1"/>
</dbReference>
<keyword evidence="17" id="KW-0675">Receptor</keyword>
<dbReference type="CDD" id="cd01347">
    <property type="entry name" value="ligand_gated_channel"/>
    <property type="match status" value="1"/>
</dbReference>
<evidence type="ECO:0000256" key="7">
    <source>
        <dbReference type="ARBA" id="ARBA00023004"/>
    </source>
</evidence>
<proteinExistence type="inferred from homology"/>